<dbReference type="KEGG" id="apak:AP3564_11355"/>
<protein>
    <recommendedName>
        <fullName evidence="2">Universal stress protein</fullName>
    </recommendedName>
</protein>
<dbReference type="RefSeq" id="WP_063389413.1">
    <property type="nucleotide sequence ID" value="NZ_CP017703.1"/>
</dbReference>
<reference evidence="5 6" key="1">
    <citation type="submission" date="2016-04" db="EMBL/GenBank/DDBJ databases">
        <title>Draft genome sequence of Aeribacillus pallidus 8m3 from petroleum reservoir.</title>
        <authorList>
            <person name="Poltaraus A.B."/>
            <person name="Nazina T.N."/>
            <person name="Tourova T.P."/>
            <person name="Malakho S.M."/>
            <person name="Korshunova A.V."/>
            <person name="Sokolova D.S."/>
        </authorList>
    </citation>
    <scope>NUCLEOTIDE SEQUENCE [LARGE SCALE GENOMIC DNA]</scope>
    <source>
        <strain evidence="5 6">8m3</strain>
    </source>
</reference>
<keyword evidence="6" id="KW-1185">Reference proteome</keyword>
<evidence type="ECO:0000313" key="5">
    <source>
        <dbReference type="EMBL" id="KZN94956.1"/>
    </source>
</evidence>
<accession>A0A161W159</accession>
<dbReference type="Proteomes" id="UP000214606">
    <property type="component" value="Chromosome"/>
</dbReference>
<dbReference type="Pfam" id="PF00582">
    <property type="entry name" value="Usp"/>
    <property type="match status" value="1"/>
</dbReference>
<dbReference type="PIRSF" id="PIRSF006276">
    <property type="entry name" value="UspA"/>
    <property type="match status" value="1"/>
</dbReference>
<feature type="domain" description="UspA" evidence="3">
    <location>
        <begin position="1"/>
        <end position="138"/>
    </location>
</feature>
<sequence>MYKKILVPMDGSAHSTRALEHAVKLAKTVGSEKITILHVNNLRFTEQYYFVDISKLIDEENEAILKPAIEFLTESNVPHETHIFQGEPATIITDYAKEHDYSIIVMGSAGKGALKATLLGSVSRKVAQEAHCPVLIIK</sequence>
<dbReference type="InterPro" id="IPR014729">
    <property type="entry name" value="Rossmann-like_a/b/a_fold"/>
</dbReference>
<name>A0A165WGM1_9BACI</name>
<dbReference type="Gene3D" id="3.40.50.620">
    <property type="entry name" value="HUPs"/>
    <property type="match status" value="1"/>
</dbReference>
<dbReference type="PANTHER" id="PTHR46268:SF6">
    <property type="entry name" value="UNIVERSAL STRESS PROTEIN UP12"/>
    <property type="match status" value="1"/>
</dbReference>
<keyword evidence="2" id="KW-0963">Cytoplasm</keyword>
<proteinExistence type="inferred from homology"/>
<dbReference type="PANTHER" id="PTHR46268">
    <property type="entry name" value="STRESS RESPONSE PROTEIN NHAX"/>
    <property type="match status" value="1"/>
</dbReference>
<accession>A0A165WGM1</accession>
<dbReference type="EMBL" id="LWBR01000072">
    <property type="protein sequence ID" value="KZN94956.1"/>
    <property type="molecule type" value="Genomic_DNA"/>
</dbReference>
<comment type="subcellular location">
    <subcellularLocation>
        <location evidence="2">Cytoplasm</location>
    </subcellularLocation>
</comment>
<dbReference type="Proteomes" id="UP000076476">
    <property type="component" value="Unassembled WGS sequence"/>
</dbReference>
<dbReference type="InterPro" id="IPR006015">
    <property type="entry name" value="Universal_stress_UspA"/>
</dbReference>
<dbReference type="CDD" id="cd00293">
    <property type="entry name" value="USP-like"/>
    <property type="match status" value="1"/>
</dbReference>
<evidence type="ECO:0000313" key="6">
    <source>
        <dbReference type="Proteomes" id="UP000076476"/>
    </source>
</evidence>
<evidence type="ECO:0000313" key="7">
    <source>
        <dbReference type="Proteomes" id="UP000214606"/>
    </source>
</evidence>
<dbReference type="EMBL" id="CP017703">
    <property type="protein sequence ID" value="ASS90737.1"/>
    <property type="molecule type" value="Genomic_DNA"/>
</dbReference>
<evidence type="ECO:0000256" key="2">
    <source>
        <dbReference type="PIRNR" id="PIRNR006276"/>
    </source>
</evidence>
<comment type="similarity">
    <text evidence="1 2">Belongs to the universal stress protein A family.</text>
</comment>
<dbReference type="AlphaFoldDB" id="A0A165WGM1"/>
<dbReference type="GeneID" id="301125619"/>
<evidence type="ECO:0000256" key="1">
    <source>
        <dbReference type="ARBA" id="ARBA00008791"/>
    </source>
</evidence>
<dbReference type="GO" id="GO:0005737">
    <property type="term" value="C:cytoplasm"/>
    <property type="evidence" value="ECO:0007669"/>
    <property type="project" value="UniProtKB-SubCell"/>
</dbReference>
<reference evidence="4 7" key="2">
    <citation type="submission" date="2016-10" db="EMBL/GenBank/DDBJ databases">
        <title>The whole genome sequencing and assembly of Aeribacillus pallidus KCTC3564 strain.</title>
        <authorList>
            <person name="Lee Y.-J."/>
            <person name="Park M.-K."/>
            <person name="Yi H."/>
            <person name="Bahn Y.-S."/>
            <person name="Kim J.F."/>
            <person name="Lee D.-W."/>
        </authorList>
    </citation>
    <scope>NUCLEOTIDE SEQUENCE [LARGE SCALE GENOMIC DNA]</scope>
    <source>
        <strain evidence="4 7">KCTC3564</strain>
    </source>
</reference>
<evidence type="ECO:0000313" key="4">
    <source>
        <dbReference type="EMBL" id="ASS90737.1"/>
    </source>
</evidence>
<dbReference type="STRING" id="33936.AZI98_16875"/>
<gene>
    <name evidence="4" type="ORF">AP3564_11355</name>
    <name evidence="5" type="ORF">AZI98_16875</name>
</gene>
<evidence type="ECO:0000259" key="3">
    <source>
        <dbReference type="Pfam" id="PF00582"/>
    </source>
</evidence>
<dbReference type="OrthoDB" id="9777884at2"/>
<dbReference type="InterPro" id="IPR006016">
    <property type="entry name" value="UspA"/>
</dbReference>
<dbReference type="SUPFAM" id="SSF52402">
    <property type="entry name" value="Adenine nucleotide alpha hydrolases-like"/>
    <property type="match status" value="1"/>
</dbReference>
<dbReference type="PRINTS" id="PR01438">
    <property type="entry name" value="UNVRSLSTRESS"/>
</dbReference>
<organism evidence="5 6">
    <name type="scientific">Aeribacillus pallidus</name>
    <dbReference type="NCBI Taxonomy" id="33936"/>
    <lineage>
        <taxon>Bacteria</taxon>
        <taxon>Bacillati</taxon>
        <taxon>Bacillota</taxon>
        <taxon>Bacilli</taxon>
        <taxon>Bacillales</taxon>
        <taxon>Bacillaceae</taxon>
        <taxon>Aeribacillus</taxon>
    </lineage>
</organism>